<name>A0AAD1E897_9PSED</name>
<dbReference type="Proteomes" id="UP000280455">
    <property type="component" value="Chromosome"/>
</dbReference>
<gene>
    <name evidence="1" type="ORF">C4K07_3973</name>
</gene>
<protein>
    <submittedName>
        <fullName evidence="1">Uncharacterized protein</fullName>
    </submittedName>
</protein>
<evidence type="ECO:0000313" key="1">
    <source>
        <dbReference type="EMBL" id="AZE30754.1"/>
    </source>
</evidence>
<proteinExistence type="predicted"/>
<reference evidence="1 2" key="1">
    <citation type="submission" date="2018-03" db="EMBL/GenBank/DDBJ databases">
        <title>Diversity of phytobeneficial traits revealed by whole-genome analysis of worldwide-isolated phenazine-producing Pseudomonas spp.</title>
        <authorList>
            <person name="Biessy A."/>
            <person name="Novinscak A."/>
            <person name="Blom J."/>
            <person name="Leger G."/>
            <person name="Thomashow L.S."/>
            <person name="Cazorla F.M."/>
            <person name="Josic D."/>
            <person name="Filion M."/>
        </authorList>
    </citation>
    <scope>NUCLEOTIDE SEQUENCE [LARGE SCALE GENOMIC DNA]</scope>
    <source>
        <strain evidence="1 2">ChPhzS24</strain>
    </source>
</reference>
<sequence>MFSAGCSFLFSYEPADNLSWNKYQAYQWLGLLPRFWHESRSAAPVA</sequence>
<organism evidence="1 2">
    <name type="scientific">Pseudomonas chlororaphis subsp. aureofaciens</name>
    <dbReference type="NCBI Taxonomy" id="587851"/>
    <lineage>
        <taxon>Bacteria</taxon>
        <taxon>Pseudomonadati</taxon>
        <taxon>Pseudomonadota</taxon>
        <taxon>Gammaproteobacteria</taxon>
        <taxon>Pseudomonadales</taxon>
        <taxon>Pseudomonadaceae</taxon>
        <taxon>Pseudomonas</taxon>
    </lineage>
</organism>
<dbReference type="EMBL" id="CP027750">
    <property type="protein sequence ID" value="AZE30754.1"/>
    <property type="molecule type" value="Genomic_DNA"/>
</dbReference>
<dbReference type="AlphaFoldDB" id="A0AAD1E897"/>
<evidence type="ECO:0000313" key="2">
    <source>
        <dbReference type="Proteomes" id="UP000280455"/>
    </source>
</evidence>
<accession>A0AAD1E897</accession>